<keyword evidence="1 3" id="KW-0732">Signal</keyword>
<feature type="signal peptide" evidence="3">
    <location>
        <begin position="1"/>
        <end position="24"/>
    </location>
</feature>
<dbReference type="InterPro" id="IPR023155">
    <property type="entry name" value="Cyt_c-552/4"/>
</dbReference>
<gene>
    <name evidence="6" type="ORF">MSZNOR_3341</name>
</gene>
<dbReference type="Pfam" id="PF13646">
    <property type="entry name" value="HEAT_2"/>
    <property type="match status" value="1"/>
</dbReference>
<dbReference type="Gene3D" id="1.25.40.10">
    <property type="entry name" value="Tetratricopeptide repeat domain"/>
    <property type="match status" value="2"/>
</dbReference>
<evidence type="ECO:0000256" key="1">
    <source>
        <dbReference type="ARBA" id="ARBA00022729"/>
    </source>
</evidence>
<keyword evidence="7" id="KW-1185">Reference proteome</keyword>
<evidence type="ECO:0000256" key="3">
    <source>
        <dbReference type="SAM" id="SignalP"/>
    </source>
</evidence>
<sequence length="759" mass="84647">MRFPVRPEWGCLLLAFFLTPVLVAAEEADYVGGAACGGCHAEQAKAWAGSHHDLAMQPATPATVLGDFRGVRFDYFGVTSRFFRRGDRFLVNTDGPDGKFADFEIKYTFGVYPLQQYLIEFPDGRLQALGIAWDSRPKTRGGQRWFHLYPKERIGPSDPLHWTGPLQNWNHMCADCHSTNFRKNYDLRTNRFDSAWTDIDVACEACHGPGSQHVAWAEGKTEHSADRGLDVRFRPRRERVWTFPANSSIARLSEATNTGPEIETCARCHARREQIQANPVHGRPLLDGFVPALLTQGLYHPDGQMQDEVYNYGSFLQSKMYRQGVVCSDCHDPHSLKLRVPGNGVCAQCHKAEKYDSPAHHFHKTGSEGARCAACHMPATTYMGVDRRHDHSFRIPQPDLTVELGVPNACNRCHTREKPSWAAARLKRWYGRKPRAGKDFAAIFAAARQGRASAEDRLVQLAMNTAQAGIVRATALFELGPYLSGKTLPVVRQGLGDSDPLVRLGAVEALNEADPGVRFPLLSPLLNDPLRAVRIRAARALAPLVSQALPVERRTAIERGLYEYIAAQKANADRPESWMNIGLAYAESGRHKGAEAAYRTAMKLRSDFTAAYVNLADLYRAQGRDAEGESLLRAALKIDPDSPESHHALGLLLVRHKRLDEALEHLQRAVTLNPEGSRFAYVYAVALDAAGTTDKAVVVLEKHYRRHPDDRDTLYALVRFNRQLGRFQAAADYAKRFQELASDDPRSRGLQDGLGTPNR</sequence>
<feature type="repeat" description="TPR" evidence="2">
    <location>
        <begin position="609"/>
        <end position="642"/>
    </location>
</feature>
<dbReference type="Gene3D" id="1.10.1130.10">
    <property type="entry name" value="Flavocytochrome C3, Chain A"/>
    <property type="match status" value="2"/>
</dbReference>
<evidence type="ECO:0008006" key="8">
    <source>
        <dbReference type="Google" id="ProtNLM"/>
    </source>
</evidence>
<evidence type="ECO:0000259" key="5">
    <source>
        <dbReference type="Pfam" id="PF13435"/>
    </source>
</evidence>
<evidence type="ECO:0000313" key="6">
    <source>
        <dbReference type="EMBL" id="CAI8895962.1"/>
    </source>
</evidence>
<dbReference type="Proteomes" id="UP001162030">
    <property type="component" value="Chromosome"/>
</dbReference>
<dbReference type="SMART" id="SM00028">
    <property type="entry name" value="TPR"/>
    <property type="match status" value="4"/>
</dbReference>
<dbReference type="PANTHER" id="PTHR35038">
    <property type="entry name" value="DISSIMILATORY SULFITE REDUCTASE SIRA"/>
    <property type="match status" value="1"/>
</dbReference>
<dbReference type="SUPFAM" id="SSF48695">
    <property type="entry name" value="Multiheme cytochromes"/>
    <property type="match status" value="1"/>
</dbReference>
<feature type="domain" description="Doubled CXXCH motif" evidence="4">
    <location>
        <begin position="326"/>
        <end position="354"/>
    </location>
</feature>
<reference evidence="6 7" key="1">
    <citation type="submission" date="2023-03" db="EMBL/GenBank/DDBJ databases">
        <authorList>
            <person name="Pearce D."/>
        </authorList>
    </citation>
    <scope>NUCLEOTIDE SEQUENCE [LARGE SCALE GENOMIC DNA]</scope>
    <source>
        <strain evidence="6">Msz</strain>
    </source>
</reference>
<dbReference type="InterPro" id="IPR036280">
    <property type="entry name" value="Multihaem_cyt_sf"/>
</dbReference>
<accession>A0ABM9I508</accession>
<dbReference type="EMBL" id="OX458333">
    <property type="protein sequence ID" value="CAI8895962.1"/>
    <property type="molecule type" value="Genomic_DNA"/>
</dbReference>
<feature type="repeat" description="TPR" evidence="2">
    <location>
        <begin position="575"/>
        <end position="608"/>
    </location>
</feature>
<dbReference type="Pfam" id="PF13432">
    <property type="entry name" value="TPR_16"/>
    <property type="match status" value="1"/>
</dbReference>
<dbReference type="InterPro" id="IPR011989">
    <property type="entry name" value="ARM-like"/>
</dbReference>
<dbReference type="PANTHER" id="PTHR35038:SF8">
    <property type="entry name" value="C-TYPE POLYHEME CYTOCHROME OMCC"/>
    <property type="match status" value="1"/>
</dbReference>
<feature type="repeat" description="TPR" evidence="2">
    <location>
        <begin position="643"/>
        <end position="676"/>
    </location>
</feature>
<proteinExistence type="predicted"/>
<dbReference type="Pfam" id="PF13424">
    <property type="entry name" value="TPR_12"/>
    <property type="match status" value="1"/>
</dbReference>
<dbReference type="InterPro" id="IPR010177">
    <property type="entry name" value="Paired_CXXCH_1"/>
</dbReference>
<evidence type="ECO:0000259" key="4">
    <source>
        <dbReference type="Pfam" id="PF09699"/>
    </source>
</evidence>
<protein>
    <recommendedName>
        <fullName evidence="8">Tetratricopeptide repeat protein</fullName>
    </recommendedName>
</protein>
<organism evidence="6 7">
    <name type="scientific">Methylocaldum szegediense</name>
    <dbReference type="NCBI Taxonomy" id="73780"/>
    <lineage>
        <taxon>Bacteria</taxon>
        <taxon>Pseudomonadati</taxon>
        <taxon>Pseudomonadota</taxon>
        <taxon>Gammaproteobacteria</taxon>
        <taxon>Methylococcales</taxon>
        <taxon>Methylococcaceae</taxon>
        <taxon>Methylocaldum</taxon>
    </lineage>
</organism>
<dbReference type="SUPFAM" id="SSF48452">
    <property type="entry name" value="TPR-like"/>
    <property type="match status" value="1"/>
</dbReference>
<dbReference type="PROSITE" id="PS50293">
    <property type="entry name" value="TPR_REGION"/>
    <property type="match status" value="1"/>
</dbReference>
<dbReference type="InterPro" id="IPR051829">
    <property type="entry name" value="Multiheme_Cytochr_ET"/>
</dbReference>
<dbReference type="Pfam" id="PF09699">
    <property type="entry name" value="Paired_CXXCH_1"/>
    <property type="match status" value="1"/>
</dbReference>
<keyword evidence="2" id="KW-0802">TPR repeat</keyword>
<evidence type="ECO:0000313" key="7">
    <source>
        <dbReference type="Proteomes" id="UP001162030"/>
    </source>
</evidence>
<dbReference type="InterPro" id="IPR019734">
    <property type="entry name" value="TPR_rpt"/>
</dbReference>
<dbReference type="Gene3D" id="1.25.10.10">
    <property type="entry name" value="Leucine-rich Repeat Variant"/>
    <property type="match status" value="1"/>
</dbReference>
<feature type="chain" id="PRO_5045666333" description="Tetratricopeptide repeat protein" evidence="3">
    <location>
        <begin position="25"/>
        <end position="759"/>
    </location>
</feature>
<feature type="domain" description="Cytochrome c-552/4" evidence="5">
    <location>
        <begin position="170"/>
        <end position="208"/>
    </location>
</feature>
<evidence type="ECO:0000256" key="2">
    <source>
        <dbReference type="PROSITE-ProRule" id="PRU00339"/>
    </source>
</evidence>
<dbReference type="Pfam" id="PF13435">
    <property type="entry name" value="Cytochrome_C554"/>
    <property type="match status" value="1"/>
</dbReference>
<dbReference type="Pfam" id="PF13181">
    <property type="entry name" value="TPR_8"/>
    <property type="match status" value="1"/>
</dbReference>
<dbReference type="RefSeq" id="WP_051331836.1">
    <property type="nucleotide sequence ID" value="NZ_OX458333.1"/>
</dbReference>
<name>A0ABM9I508_9GAMM</name>
<dbReference type="PROSITE" id="PS50005">
    <property type="entry name" value="TPR"/>
    <property type="match status" value="3"/>
</dbReference>
<dbReference type="InterPro" id="IPR011990">
    <property type="entry name" value="TPR-like_helical_dom_sf"/>
</dbReference>